<comment type="pathway">
    <text evidence="7">Bacterial outer membrane biogenesis; LPS lipid A biosynthesis.</text>
</comment>
<comment type="catalytic activity">
    <reaction evidence="7">
        <text>a UDP-3-O-[(3R)-3-hydroxyacyl]-alpha-D-glucosamine + a (3R)-hydroxyacyl-[ACP] = a UDP-2-N,3-O-bis[(3R)-3-hydroxyacyl]-alpha-D-glucosamine + holo-[ACP] + H(+)</text>
        <dbReference type="Rhea" id="RHEA:53836"/>
        <dbReference type="Rhea" id="RHEA-COMP:9685"/>
        <dbReference type="Rhea" id="RHEA-COMP:9945"/>
        <dbReference type="ChEBI" id="CHEBI:15378"/>
        <dbReference type="ChEBI" id="CHEBI:64479"/>
        <dbReference type="ChEBI" id="CHEBI:78827"/>
        <dbReference type="ChEBI" id="CHEBI:137740"/>
        <dbReference type="ChEBI" id="CHEBI:137748"/>
        <dbReference type="EC" id="2.3.1.191"/>
    </reaction>
</comment>
<keyword evidence="4 7" id="KW-0677">Repeat</keyword>
<keyword evidence="6 7" id="KW-0012">Acyltransferase</keyword>
<keyword evidence="1 7" id="KW-0444">Lipid biosynthesis</keyword>
<proteinExistence type="inferred from homology"/>
<keyword evidence="5 7" id="KW-0443">Lipid metabolism</keyword>
<dbReference type="InterPro" id="IPR020573">
    <property type="entry name" value="UDP_GlcNAc_AcTrfase_non-rep"/>
</dbReference>
<dbReference type="PANTHER" id="PTHR43378">
    <property type="entry name" value="UDP-3-O-ACYLGLUCOSAMINE N-ACYLTRANSFERASE"/>
    <property type="match status" value="1"/>
</dbReference>
<evidence type="ECO:0000313" key="10">
    <source>
        <dbReference type="Proteomes" id="UP001055804"/>
    </source>
</evidence>
<keyword evidence="10" id="KW-1185">Reference proteome</keyword>
<dbReference type="PROSITE" id="PS00101">
    <property type="entry name" value="HEXAPEP_TRANSFERASES"/>
    <property type="match status" value="2"/>
</dbReference>
<dbReference type="EMBL" id="JAMZFT010000001">
    <property type="protein sequence ID" value="MCP1335816.1"/>
    <property type="molecule type" value="Genomic_DNA"/>
</dbReference>
<dbReference type="InterPro" id="IPR011004">
    <property type="entry name" value="Trimer_LpxA-like_sf"/>
</dbReference>
<evidence type="ECO:0000256" key="5">
    <source>
        <dbReference type="ARBA" id="ARBA00023098"/>
    </source>
</evidence>
<protein>
    <recommendedName>
        <fullName evidence="7">UDP-3-O-acylglucosamine N-acyltransferase</fullName>
        <ecNumber evidence="7">2.3.1.191</ecNumber>
    </recommendedName>
</protein>
<gene>
    <name evidence="7 9" type="primary">lpxD</name>
    <name evidence="9" type="ORF">NJQ99_05285</name>
</gene>
<dbReference type="NCBIfam" id="TIGR01853">
    <property type="entry name" value="lipid_A_lpxD"/>
    <property type="match status" value="1"/>
</dbReference>
<dbReference type="RefSeq" id="WP_269331746.1">
    <property type="nucleotide sequence ID" value="NZ_JAMZFT010000001.1"/>
</dbReference>
<comment type="caution">
    <text evidence="9">The sequence shown here is derived from an EMBL/GenBank/DDBJ whole genome shotgun (WGS) entry which is preliminary data.</text>
</comment>
<dbReference type="Pfam" id="PF04613">
    <property type="entry name" value="LpxD"/>
    <property type="match status" value="1"/>
</dbReference>
<dbReference type="EC" id="2.3.1.191" evidence="7"/>
<dbReference type="GO" id="GO:0009245">
    <property type="term" value="P:lipid A biosynthetic process"/>
    <property type="evidence" value="ECO:0007669"/>
    <property type="project" value="UniProtKB-UniRule"/>
</dbReference>
<dbReference type="InterPro" id="IPR001451">
    <property type="entry name" value="Hexapep"/>
</dbReference>
<evidence type="ECO:0000256" key="3">
    <source>
        <dbReference type="ARBA" id="ARBA00022679"/>
    </source>
</evidence>
<keyword evidence="3 7" id="KW-0808">Transferase</keyword>
<dbReference type="GO" id="GO:0016410">
    <property type="term" value="F:N-acyltransferase activity"/>
    <property type="evidence" value="ECO:0007669"/>
    <property type="project" value="InterPro"/>
</dbReference>
<comment type="similarity">
    <text evidence="7">Belongs to the transferase hexapeptide repeat family. LpxD subfamily.</text>
</comment>
<evidence type="ECO:0000256" key="1">
    <source>
        <dbReference type="ARBA" id="ARBA00022516"/>
    </source>
</evidence>
<keyword evidence="2 7" id="KW-0441">Lipid A biosynthesis</keyword>
<evidence type="ECO:0000256" key="6">
    <source>
        <dbReference type="ARBA" id="ARBA00023315"/>
    </source>
</evidence>
<evidence type="ECO:0000313" key="9">
    <source>
        <dbReference type="EMBL" id="MCP1335816.1"/>
    </source>
</evidence>
<dbReference type="Gene3D" id="3.40.1390.10">
    <property type="entry name" value="MurE/MurF, N-terminal domain"/>
    <property type="match status" value="1"/>
</dbReference>
<evidence type="ECO:0000256" key="7">
    <source>
        <dbReference type="HAMAP-Rule" id="MF_00523"/>
    </source>
</evidence>
<dbReference type="GO" id="GO:0103118">
    <property type="term" value="F:UDP-3-O-[(3R)-3-hydroxyacyl]-glucosamine N-acyltransferase activity"/>
    <property type="evidence" value="ECO:0007669"/>
    <property type="project" value="UniProtKB-EC"/>
</dbReference>
<dbReference type="Proteomes" id="UP001055804">
    <property type="component" value="Unassembled WGS sequence"/>
</dbReference>
<accession>A0A9J6PDB5</accession>
<dbReference type="InterPro" id="IPR018357">
    <property type="entry name" value="Hexapep_transf_CS"/>
</dbReference>
<dbReference type="InterPro" id="IPR007691">
    <property type="entry name" value="LpxD"/>
</dbReference>
<dbReference type="CDD" id="cd03352">
    <property type="entry name" value="LbH_LpxD"/>
    <property type="match status" value="1"/>
</dbReference>
<sequence>MADPAFFTRACTLTLAEIVERLPAAVGAVLADQDDAHFVVEDVAPLSSAGPAELSFFDNRKYLGQFRTTRAGACVALPRFAKDAPAGCRLVLANDPYRAYALIAQAFYPQDPVVPGIDIRAVVDESARLGEGVRIDAGAWIGPGAQIGARTHIAANAVIGANVTIGRDCRIGALVSVSHARLGDRIILHPGVRIGQDGFGFAMGLPSHAKVPQLGRVIVQDDVEIGANSAIDRGAGPDTVVGEGSKIDNLVQIGHNVQIGRHCILSGQVAIGGSTVLGDFVAVGGNTGISNSVTIGTGAKVAGGSGVMRDIPAGAVHGGVPAKDIQEFMRDMAFLTRLRKARGGDL</sequence>
<feature type="domain" description="UDP-3-O-[3-hydroxymyristoyl] glucosamine N-acyltransferase non-repeat region" evidence="8">
    <location>
        <begin position="39"/>
        <end position="105"/>
    </location>
</feature>
<evidence type="ECO:0000259" key="8">
    <source>
        <dbReference type="Pfam" id="PF04613"/>
    </source>
</evidence>
<dbReference type="Gene3D" id="2.160.10.10">
    <property type="entry name" value="Hexapeptide repeat proteins"/>
    <property type="match status" value="1"/>
</dbReference>
<evidence type="ECO:0000256" key="2">
    <source>
        <dbReference type="ARBA" id="ARBA00022556"/>
    </source>
</evidence>
<reference evidence="9" key="1">
    <citation type="submission" date="2022-06" db="EMBL/GenBank/DDBJ databases">
        <title>Isolation and Genomics of Futiania mangrovii gen. nov., sp. nov., a Rare and Metabolically-versatile member in the Class Alphaproteobacteria.</title>
        <authorList>
            <person name="Liu L."/>
            <person name="Huang W.-C."/>
            <person name="Pan J."/>
            <person name="Li J."/>
            <person name="Huang Y."/>
            <person name="Du H."/>
            <person name="Liu Y."/>
            <person name="Li M."/>
        </authorList>
    </citation>
    <scope>NUCLEOTIDE SEQUENCE</scope>
    <source>
        <strain evidence="9">FT118</strain>
    </source>
</reference>
<dbReference type="AlphaFoldDB" id="A0A9J6PDB5"/>
<comment type="function">
    <text evidence="7">Catalyzes the N-acylation of UDP-3-O-acylglucosamine using 3-hydroxyacyl-ACP as the acyl donor. Is involved in the biosynthesis of lipid A, a phosphorylated glycolipid that anchors the lipopolysaccharide to the outer membrane of the cell.</text>
</comment>
<dbReference type="GO" id="GO:0016020">
    <property type="term" value="C:membrane"/>
    <property type="evidence" value="ECO:0007669"/>
    <property type="project" value="GOC"/>
</dbReference>
<name>A0A9J6PDB5_9PROT</name>
<organism evidence="9 10">
    <name type="scientific">Futiania mangrovi</name>
    <dbReference type="NCBI Taxonomy" id="2959716"/>
    <lineage>
        <taxon>Bacteria</taxon>
        <taxon>Pseudomonadati</taxon>
        <taxon>Pseudomonadota</taxon>
        <taxon>Alphaproteobacteria</taxon>
        <taxon>Futianiales</taxon>
        <taxon>Futianiaceae</taxon>
        <taxon>Futiania</taxon>
    </lineage>
</organism>
<dbReference type="PANTHER" id="PTHR43378:SF2">
    <property type="entry name" value="UDP-3-O-ACYLGLUCOSAMINE N-ACYLTRANSFERASE 1, MITOCHONDRIAL-RELATED"/>
    <property type="match status" value="1"/>
</dbReference>
<comment type="subunit">
    <text evidence="7">Homotrimer.</text>
</comment>
<dbReference type="HAMAP" id="MF_00523">
    <property type="entry name" value="LpxD"/>
    <property type="match status" value="1"/>
</dbReference>
<dbReference type="Pfam" id="PF00132">
    <property type="entry name" value="Hexapep"/>
    <property type="match status" value="2"/>
</dbReference>
<feature type="active site" description="Proton acceptor" evidence="7">
    <location>
        <position position="255"/>
    </location>
</feature>
<dbReference type="SUPFAM" id="SSF51161">
    <property type="entry name" value="Trimeric LpxA-like enzymes"/>
    <property type="match status" value="1"/>
</dbReference>
<dbReference type="NCBIfam" id="NF002060">
    <property type="entry name" value="PRK00892.1"/>
    <property type="match status" value="1"/>
</dbReference>
<evidence type="ECO:0000256" key="4">
    <source>
        <dbReference type="ARBA" id="ARBA00022737"/>
    </source>
</evidence>